<dbReference type="EMBL" id="JAULSV010000004">
    <property type="protein sequence ID" value="KAK0645720.1"/>
    <property type="molecule type" value="Genomic_DNA"/>
</dbReference>
<keyword evidence="3" id="KW-1185">Reference proteome</keyword>
<feature type="transmembrane region" description="Helical" evidence="1">
    <location>
        <begin position="223"/>
        <end position="243"/>
    </location>
</feature>
<feature type="transmembrane region" description="Helical" evidence="1">
    <location>
        <begin position="185"/>
        <end position="203"/>
    </location>
</feature>
<feature type="transmembrane region" description="Helical" evidence="1">
    <location>
        <begin position="125"/>
        <end position="151"/>
    </location>
</feature>
<name>A0AA39Y744_9PEZI</name>
<evidence type="ECO:0000313" key="3">
    <source>
        <dbReference type="Proteomes" id="UP001174936"/>
    </source>
</evidence>
<gene>
    <name evidence="2" type="ORF">B0T16DRAFT_411807</name>
</gene>
<sequence>MWIPSNPTPGVTVTPRNSSECTFQGNADIYGLGIRLGIYLQAFSITVATLFNQDSLLEKLSFGNGLFQFALTVGLLIETTKTDEFRAVEAALVVLLALCSSYQAPLKDTIKGFRESAASGELRQWIMRFAVPVSRAIVELILLVYSVWFWFVGLDRLAHSAECTTYAFFFARVDLYGWFRTLGKVYVVLELFSQVVLQVAFLAVRRQESEGGIGPPFSSSSSWYSKFFGVNRILLTLFFILSVELMARWNRITEISSLNSVGQLVAFLVGMNGVLTVAIEWGDDKQAS</sequence>
<evidence type="ECO:0000256" key="1">
    <source>
        <dbReference type="SAM" id="Phobius"/>
    </source>
</evidence>
<proteinExistence type="predicted"/>
<dbReference type="Proteomes" id="UP001174936">
    <property type="component" value="Unassembled WGS sequence"/>
</dbReference>
<accession>A0AA39Y744</accession>
<evidence type="ECO:0000313" key="2">
    <source>
        <dbReference type="EMBL" id="KAK0645720.1"/>
    </source>
</evidence>
<keyword evidence="1" id="KW-0472">Membrane</keyword>
<reference evidence="2" key="1">
    <citation type="submission" date="2023-06" db="EMBL/GenBank/DDBJ databases">
        <title>Genome-scale phylogeny and comparative genomics of the fungal order Sordariales.</title>
        <authorList>
            <consortium name="Lawrence Berkeley National Laboratory"/>
            <person name="Hensen N."/>
            <person name="Bonometti L."/>
            <person name="Westerberg I."/>
            <person name="Brannstrom I.O."/>
            <person name="Guillou S."/>
            <person name="Cros-Aarteil S."/>
            <person name="Calhoun S."/>
            <person name="Haridas S."/>
            <person name="Kuo A."/>
            <person name="Mondo S."/>
            <person name="Pangilinan J."/>
            <person name="Riley R."/>
            <person name="Labutti K."/>
            <person name="Andreopoulos B."/>
            <person name="Lipzen A."/>
            <person name="Chen C."/>
            <person name="Yanf M."/>
            <person name="Daum C."/>
            <person name="Ng V."/>
            <person name="Clum A."/>
            <person name="Steindorff A."/>
            <person name="Ohm R."/>
            <person name="Martin F."/>
            <person name="Silar P."/>
            <person name="Natvig D."/>
            <person name="Lalanne C."/>
            <person name="Gautier V."/>
            <person name="Ament-Velasquez S.L."/>
            <person name="Kruys A."/>
            <person name="Hutchinson M.I."/>
            <person name="Powell A.J."/>
            <person name="Barry K."/>
            <person name="Miller A.N."/>
            <person name="Grigoriev I.V."/>
            <person name="Debuchy R."/>
            <person name="Gladieux P."/>
            <person name="Thoren M.H."/>
            <person name="Johannesson H."/>
        </authorList>
    </citation>
    <scope>NUCLEOTIDE SEQUENCE</scope>
    <source>
        <strain evidence="2">SMH2532-1</strain>
    </source>
</reference>
<feature type="transmembrane region" description="Helical" evidence="1">
    <location>
        <begin position="264"/>
        <end position="282"/>
    </location>
</feature>
<comment type="caution">
    <text evidence="2">The sequence shown here is derived from an EMBL/GenBank/DDBJ whole genome shotgun (WGS) entry which is preliminary data.</text>
</comment>
<organism evidence="2 3">
    <name type="scientific">Cercophora newfieldiana</name>
    <dbReference type="NCBI Taxonomy" id="92897"/>
    <lineage>
        <taxon>Eukaryota</taxon>
        <taxon>Fungi</taxon>
        <taxon>Dikarya</taxon>
        <taxon>Ascomycota</taxon>
        <taxon>Pezizomycotina</taxon>
        <taxon>Sordariomycetes</taxon>
        <taxon>Sordariomycetidae</taxon>
        <taxon>Sordariales</taxon>
        <taxon>Lasiosphaeriaceae</taxon>
        <taxon>Cercophora</taxon>
    </lineage>
</organism>
<keyword evidence="1" id="KW-0812">Transmembrane</keyword>
<dbReference type="AlphaFoldDB" id="A0AA39Y744"/>
<keyword evidence="1" id="KW-1133">Transmembrane helix</keyword>
<protein>
    <submittedName>
        <fullName evidence="2">Uncharacterized protein</fullName>
    </submittedName>
</protein>